<feature type="domain" description="Barstar (barnase inhibitor)" evidence="2">
    <location>
        <begin position="82"/>
        <end position="169"/>
    </location>
</feature>
<evidence type="ECO:0000313" key="3">
    <source>
        <dbReference type="EMBL" id="ROO90742.1"/>
    </source>
</evidence>
<sequence>MQGLEDVIAGQGTPGVYRWEIDPAELFRTVRRAPSPATPTRTPEGRLALPLAMSGGHTDVEMPPWLIAAEDGGWEVFGLGPAEDKDAFLAHVGEVLEFPEYYNAHSWDACYDLLTDMEWLPAQVGYLIVWPGWRELSEAAPEVFATALEVFGDAVEAWAESETPMFVLLPAGPGELPGLPELDG</sequence>
<dbReference type="Gene3D" id="3.30.370.10">
    <property type="entry name" value="Barstar-like"/>
    <property type="match status" value="1"/>
</dbReference>
<dbReference type="Pfam" id="PF01337">
    <property type="entry name" value="Barstar"/>
    <property type="match status" value="1"/>
</dbReference>
<evidence type="ECO:0000256" key="1">
    <source>
        <dbReference type="ARBA" id="ARBA00006845"/>
    </source>
</evidence>
<protein>
    <submittedName>
        <fullName evidence="3">Barstar (Barnase inhibitor)</fullName>
    </submittedName>
</protein>
<dbReference type="AlphaFoldDB" id="A0A3N1DB41"/>
<dbReference type="InterPro" id="IPR000468">
    <property type="entry name" value="Barstar"/>
</dbReference>
<gene>
    <name evidence="3" type="ORF">EDD29_8480</name>
</gene>
<comment type="caution">
    <text evidence="3">The sequence shown here is derived from an EMBL/GenBank/DDBJ whole genome shotgun (WGS) entry which is preliminary data.</text>
</comment>
<reference evidence="3 4" key="1">
    <citation type="submission" date="2018-11" db="EMBL/GenBank/DDBJ databases">
        <title>Sequencing the genomes of 1000 actinobacteria strains.</title>
        <authorList>
            <person name="Klenk H.-P."/>
        </authorList>
    </citation>
    <scope>NUCLEOTIDE SEQUENCE [LARGE SCALE GENOMIC DNA]</scope>
    <source>
        <strain evidence="3 4">DSM 44254</strain>
    </source>
</reference>
<evidence type="ECO:0000313" key="4">
    <source>
        <dbReference type="Proteomes" id="UP000272400"/>
    </source>
</evidence>
<dbReference type="SUPFAM" id="SSF52038">
    <property type="entry name" value="Barstar-related"/>
    <property type="match status" value="1"/>
</dbReference>
<dbReference type="EMBL" id="RJKE01000001">
    <property type="protein sequence ID" value="ROO90742.1"/>
    <property type="molecule type" value="Genomic_DNA"/>
</dbReference>
<organism evidence="3 4">
    <name type="scientific">Actinocorallia herbida</name>
    <dbReference type="NCBI Taxonomy" id="58109"/>
    <lineage>
        <taxon>Bacteria</taxon>
        <taxon>Bacillati</taxon>
        <taxon>Actinomycetota</taxon>
        <taxon>Actinomycetes</taxon>
        <taxon>Streptosporangiales</taxon>
        <taxon>Thermomonosporaceae</taxon>
        <taxon>Actinocorallia</taxon>
    </lineage>
</organism>
<proteinExistence type="inferred from homology"/>
<name>A0A3N1DB41_9ACTN</name>
<comment type="similarity">
    <text evidence="1">Belongs to the barstar family.</text>
</comment>
<dbReference type="OrthoDB" id="5184890at2"/>
<accession>A0A3N1DB41</accession>
<evidence type="ECO:0000259" key="2">
    <source>
        <dbReference type="Pfam" id="PF01337"/>
    </source>
</evidence>
<dbReference type="InterPro" id="IPR035905">
    <property type="entry name" value="Barstar-like_sf"/>
</dbReference>
<dbReference type="RefSeq" id="WP_123669657.1">
    <property type="nucleotide sequence ID" value="NZ_RJKE01000001.1"/>
</dbReference>
<dbReference type="Proteomes" id="UP000272400">
    <property type="component" value="Unassembled WGS sequence"/>
</dbReference>
<keyword evidence="4" id="KW-1185">Reference proteome</keyword>